<comment type="caution">
    <text evidence="3">The sequence shown here is derived from an EMBL/GenBank/DDBJ whole genome shotgun (WGS) entry which is preliminary data.</text>
</comment>
<reference evidence="3 4" key="1">
    <citation type="journal article" date="2024" name="Science">
        <title>Giant polyketide synthase enzymes in the biosynthesis of giant marine polyether toxins.</title>
        <authorList>
            <person name="Fallon T.R."/>
            <person name="Shende V.V."/>
            <person name="Wierzbicki I.H."/>
            <person name="Pendleton A.L."/>
            <person name="Watervoot N.F."/>
            <person name="Auber R.P."/>
            <person name="Gonzalez D.J."/>
            <person name="Wisecaver J.H."/>
            <person name="Moore B.S."/>
        </authorList>
    </citation>
    <scope>NUCLEOTIDE SEQUENCE [LARGE SCALE GENOMIC DNA]</scope>
    <source>
        <strain evidence="3 4">12B1</strain>
    </source>
</reference>
<dbReference type="SUPFAM" id="SSF52047">
    <property type="entry name" value="RNI-like"/>
    <property type="match status" value="2"/>
</dbReference>
<feature type="region of interest" description="Disordered" evidence="1">
    <location>
        <begin position="26"/>
        <end position="106"/>
    </location>
</feature>
<dbReference type="InterPro" id="IPR006553">
    <property type="entry name" value="Leu-rich_rpt_Cys-con_subtyp"/>
</dbReference>
<dbReference type="Gene3D" id="3.80.10.10">
    <property type="entry name" value="Ribonuclease Inhibitor"/>
    <property type="match status" value="2"/>
</dbReference>
<dbReference type="InterPro" id="IPR057207">
    <property type="entry name" value="FBXL15_LRR"/>
</dbReference>
<dbReference type="PANTHER" id="PTHR13318">
    <property type="entry name" value="PARTNER OF PAIRED, ISOFORM B-RELATED"/>
    <property type="match status" value="1"/>
</dbReference>
<dbReference type="GO" id="GO:0031146">
    <property type="term" value="P:SCF-dependent proteasomal ubiquitin-dependent protein catabolic process"/>
    <property type="evidence" value="ECO:0007669"/>
    <property type="project" value="TreeGrafter"/>
</dbReference>
<evidence type="ECO:0000259" key="2">
    <source>
        <dbReference type="Pfam" id="PF25372"/>
    </source>
</evidence>
<sequence>MSLWLLQGIGFTVPIGDYGLVMGQRNAASPSDAADLNPPPSSFVPPLPHPPPSSFVPPPPHPPPASFVPPPPHPPPSSFVPPPPHPPHFSIVPPPPQPPPDAPRYSAAAFPSLSHLSAQCLAAVPSALSRTAACLAPLPVRAQLLGAFSRHKSLSDEILPPLLRGVTELDLSDCVHVTCAGLAAIGAAGGALRSLRLDGLSLSDEALAAIGAGCARLAALSLRRCRRVTDGCVAAVASRGALTALDLSFCRQLGDEAALAALRHCPLASLLVDGTRVSDALLRHTPPLGRLSVLSLHGCRAPSEAALRALLRLSPRLECLRIGGTSAADATVEAIAECLPRLRLLSLEGCAAISDRALPLLLLGCPSLTALDVSRCTLVHALRFHHSSHSLCELQLSHCVGLAPATLVEIAENCEALTTLWLEGCAVLNDSLVFQLCQGCAALERISFSYCDAITERAIFYIAMLRRIAQLCVGGCAQLYDEQVITAVSVCNTLRALMLPSLRQLWQ</sequence>
<dbReference type="SUPFAM" id="SSF81995">
    <property type="entry name" value="beta-sandwich domain of Sec23/24"/>
    <property type="match status" value="1"/>
</dbReference>
<keyword evidence="4" id="KW-1185">Reference proteome</keyword>
<dbReference type="Proteomes" id="UP001515480">
    <property type="component" value="Unassembled WGS sequence"/>
</dbReference>
<accession>A0AB34ILV4</accession>
<evidence type="ECO:0000313" key="4">
    <source>
        <dbReference type="Proteomes" id="UP001515480"/>
    </source>
</evidence>
<gene>
    <name evidence="3" type="ORF">AB1Y20_012900</name>
</gene>
<organism evidence="3 4">
    <name type="scientific">Prymnesium parvum</name>
    <name type="common">Toxic golden alga</name>
    <dbReference type="NCBI Taxonomy" id="97485"/>
    <lineage>
        <taxon>Eukaryota</taxon>
        <taxon>Haptista</taxon>
        <taxon>Haptophyta</taxon>
        <taxon>Prymnesiophyceae</taxon>
        <taxon>Prymnesiales</taxon>
        <taxon>Prymnesiaceae</taxon>
        <taxon>Prymnesium</taxon>
    </lineage>
</organism>
<dbReference type="AlphaFoldDB" id="A0AB34ILV4"/>
<dbReference type="InterPro" id="IPR032675">
    <property type="entry name" value="LRR_dom_sf"/>
</dbReference>
<evidence type="ECO:0000313" key="3">
    <source>
        <dbReference type="EMBL" id="KAL1500232.1"/>
    </source>
</evidence>
<evidence type="ECO:0000256" key="1">
    <source>
        <dbReference type="SAM" id="MobiDB-lite"/>
    </source>
</evidence>
<dbReference type="Pfam" id="PF25372">
    <property type="entry name" value="DUF7885"/>
    <property type="match status" value="1"/>
</dbReference>
<feature type="compositionally biased region" description="Pro residues" evidence="1">
    <location>
        <begin position="37"/>
        <end position="102"/>
    </location>
</feature>
<feature type="domain" description="F-box/LRR-repeat protein 15-like leucin rich repeat" evidence="2">
    <location>
        <begin position="169"/>
        <end position="266"/>
    </location>
</feature>
<dbReference type="PANTHER" id="PTHR13318:SF190">
    <property type="entry name" value="PARTNER OF PAIRED, ISOFORM B"/>
    <property type="match status" value="1"/>
</dbReference>
<dbReference type="EMBL" id="JBGBPQ010000023">
    <property type="protein sequence ID" value="KAL1500232.1"/>
    <property type="molecule type" value="Genomic_DNA"/>
</dbReference>
<proteinExistence type="predicted"/>
<protein>
    <recommendedName>
        <fullName evidence="2">F-box/LRR-repeat protein 15-like leucin rich repeat domain-containing protein</fullName>
    </recommendedName>
</protein>
<name>A0AB34ILV4_PRYPA</name>
<dbReference type="GO" id="GO:0019005">
    <property type="term" value="C:SCF ubiquitin ligase complex"/>
    <property type="evidence" value="ECO:0007669"/>
    <property type="project" value="TreeGrafter"/>
</dbReference>
<dbReference type="SMART" id="SM00367">
    <property type="entry name" value="LRR_CC"/>
    <property type="match status" value="10"/>
</dbReference>